<feature type="compositionally biased region" description="Acidic residues" evidence="3">
    <location>
        <begin position="66"/>
        <end position="84"/>
    </location>
</feature>
<evidence type="ECO:0000256" key="2">
    <source>
        <dbReference type="ARBA" id="ARBA00006937"/>
    </source>
</evidence>
<dbReference type="PROSITE" id="PS51716">
    <property type="entry name" value="G_IRG"/>
    <property type="match status" value="1"/>
</dbReference>
<dbReference type="Proteomes" id="UP000316079">
    <property type="component" value="Unassembled WGS sequence"/>
</dbReference>
<dbReference type="InterPro" id="IPR030385">
    <property type="entry name" value="G_IRG_dom"/>
</dbReference>
<evidence type="ECO:0000313" key="5">
    <source>
        <dbReference type="EMBL" id="TRY82726.1"/>
    </source>
</evidence>
<feature type="compositionally biased region" description="Basic and acidic residues" evidence="3">
    <location>
        <begin position="85"/>
        <end position="94"/>
    </location>
</feature>
<evidence type="ECO:0000313" key="6">
    <source>
        <dbReference type="Proteomes" id="UP000316079"/>
    </source>
</evidence>
<protein>
    <recommendedName>
        <fullName evidence="4">IRG-type G domain-containing protein</fullName>
    </recommendedName>
</protein>
<dbReference type="InterPro" id="IPR050944">
    <property type="entry name" value="FAM83"/>
</dbReference>
<feature type="domain" description="IRG-type G" evidence="4">
    <location>
        <begin position="334"/>
        <end position="510"/>
    </location>
</feature>
<comment type="caution">
    <text evidence="5">The sequence shown here is derived from an EMBL/GenBank/DDBJ whole genome shotgun (WGS) entry which is preliminary data.</text>
</comment>
<dbReference type="Gene3D" id="3.40.50.300">
    <property type="entry name" value="P-loop containing nucleotide triphosphate hydrolases"/>
    <property type="match status" value="1"/>
</dbReference>
<comment type="similarity">
    <text evidence="1">Belongs to the TRAFAC class dynamin-like GTPase superfamily. IRG family.</text>
</comment>
<dbReference type="InterPro" id="IPR012461">
    <property type="entry name" value="SACK1"/>
</dbReference>
<dbReference type="AlphaFoldDB" id="A0A553PYK6"/>
<dbReference type="Gene3D" id="3.30.870.10">
    <property type="entry name" value="Endonuclease Chain A"/>
    <property type="match status" value="1"/>
</dbReference>
<dbReference type="SUPFAM" id="SSF56024">
    <property type="entry name" value="Phospholipase D/nuclease"/>
    <property type="match status" value="1"/>
</dbReference>
<dbReference type="GO" id="GO:0016020">
    <property type="term" value="C:membrane"/>
    <property type="evidence" value="ECO:0007669"/>
    <property type="project" value="InterPro"/>
</dbReference>
<dbReference type="GO" id="GO:0007173">
    <property type="term" value="P:epidermal growth factor receptor signaling pathway"/>
    <property type="evidence" value="ECO:0007669"/>
    <property type="project" value="TreeGrafter"/>
</dbReference>
<dbReference type="InterPro" id="IPR027417">
    <property type="entry name" value="P-loop_NTPase"/>
</dbReference>
<dbReference type="OrthoDB" id="422720at2759"/>
<accession>A0A553PYK6</accession>
<dbReference type="SUPFAM" id="SSF52540">
    <property type="entry name" value="P-loop containing nucleoside triphosphate hydrolases"/>
    <property type="match status" value="1"/>
</dbReference>
<gene>
    <name evidence="5" type="ORF">DNTS_005483</name>
</gene>
<keyword evidence="6" id="KW-1185">Reference proteome</keyword>
<feature type="region of interest" description="Disordered" evidence="3">
    <location>
        <begin position="66"/>
        <end position="98"/>
    </location>
</feature>
<name>A0A553PYK6_9TELE</name>
<feature type="region of interest" description="Disordered" evidence="3">
    <location>
        <begin position="643"/>
        <end position="669"/>
    </location>
</feature>
<evidence type="ECO:0000256" key="1">
    <source>
        <dbReference type="ARBA" id="ARBA00005429"/>
    </source>
</evidence>
<dbReference type="PANTHER" id="PTHR16181">
    <property type="entry name" value="PROTEIN FAM83A-RELATED"/>
    <property type="match status" value="1"/>
</dbReference>
<dbReference type="InterPro" id="IPR007743">
    <property type="entry name" value="Immunity-related_GTPase-like"/>
</dbReference>
<dbReference type="Pfam" id="PF05049">
    <property type="entry name" value="IIGP"/>
    <property type="match status" value="1"/>
</dbReference>
<dbReference type="STRING" id="623744.A0A553PYK6"/>
<comment type="similarity">
    <text evidence="2">Belongs to the FAM83 family.</text>
</comment>
<dbReference type="EMBL" id="SRMA01026541">
    <property type="protein sequence ID" value="TRY82726.1"/>
    <property type="molecule type" value="Genomic_DNA"/>
</dbReference>
<reference evidence="5 6" key="1">
    <citation type="journal article" date="2019" name="Sci. Data">
        <title>Hybrid genome assembly and annotation of Danionella translucida.</title>
        <authorList>
            <person name="Kadobianskyi M."/>
            <person name="Schulze L."/>
            <person name="Schuelke M."/>
            <person name="Judkewitz B."/>
        </authorList>
    </citation>
    <scope>NUCLEOTIDE SEQUENCE [LARGE SCALE GENOMIC DNA]</scope>
    <source>
        <strain evidence="5 6">Bolton</strain>
    </source>
</reference>
<evidence type="ECO:0000259" key="4">
    <source>
        <dbReference type="PROSITE" id="PS51716"/>
    </source>
</evidence>
<proteinExistence type="inferred from homology"/>
<sequence length="966" mass="109487">MEEKLSNEKVKQLLAPWRFSFRSPGFENRLVVALQLFEHFPLDIAVTGGTREANAKLASLICGLSEDTEESETEGEETDEDKEEQETKLKDIHQSSRTKRVRISEHAEHFGSGSVDFTSVISHSQIPNVRIFTVQGHPTSNSITKRQNDYTCYDVLVILTTKEHNEDHMWFKVELLEQVNSLYLVQAEQYWDVVEEKPTGPCMTCAWERMRARKLELDKRNKERFGESVKSLEKLSSSNFSEGSELVKMEDIAKVLSEAIPWLRRKAFSQFMVMITKDLWVHKLLADDTQSAIHKSCRKINEEDYDQIYKFFQTRDLTDNPAKLQAILEALDHFWLDVGVLGYTGCGSSSLVNALLGLENGSEQVASVGVKETTIDVVKYTYPNSPRVRLWDLPGLGKIGDLSTLPATSSPEAPHVASLLALCDVYILVSPLRLGLGSLQLLQQASTLGKECYLVLSMADLIEETSVVEVKQWTEEVLAKLGLEQRLFIVSSHQPKSFDLPKLKEMLIARLPGHKKVALARYVSKQLDENVFWKRSDSCACIINQCARLHSVIMNLVTNGLSVRCYLKPKILGKMRRRVHDMRNSNALASSLDLSHNESTRLAMDALLDKGLEGYQEQLMKENEANFLCGEEKSYILNNVRRPHTGEEEADGDEEVSGSSSDSSETYFPALTESEPPALDYGWPVEEWSYHLQGLPIVEACFRSVKSSSMKDLLRELIQQASKVLAIVMDTFTDVEIFCDILEATRKRNVYVYLLLDHTNVQMFQDMCESVQINKSHLSRVSIRSVQGETYCAKSGTRFSGQVQEKFIIVDCTKVLVCSFSLTWLSWQVHRNLAVLFKGSGVKPFDLEFRRLYAISKPVPGFSSSASNPSEKPSECPAGLTGDLLQQKPFQLQSFPKPPALQRRLSFPILTDGHQRSQWLQRRTTIHHHVTSQPLLLNYIQRSQTWQGFQGNRRAPATSHWCNLLK</sequence>
<dbReference type="PANTHER" id="PTHR16181:SF29">
    <property type="entry name" value="PROTEIN FAM83A-RELATED"/>
    <property type="match status" value="1"/>
</dbReference>
<evidence type="ECO:0000256" key="3">
    <source>
        <dbReference type="SAM" id="MobiDB-lite"/>
    </source>
</evidence>
<dbReference type="GO" id="GO:0019901">
    <property type="term" value="F:protein kinase binding"/>
    <property type="evidence" value="ECO:0007669"/>
    <property type="project" value="TreeGrafter"/>
</dbReference>
<dbReference type="Pfam" id="PF07894">
    <property type="entry name" value="SACK1"/>
    <property type="match status" value="1"/>
</dbReference>
<dbReference type="GO" id="GO:0005525">
    <property type="term" value="F:GTP binding"/>
    <property type="evidence" value="ECO:0007669"/>
    <property type="project" value="InterPro"/>
</dbReference>
<organism evidence="5 6">
    <name type="scientific">Danionella cerebrum</name>
    <dbReference type="NCBI Taxonomy" id="2873325"/>
    <lineage>
        <taxon>Eukaryota</taxon>
        <taxon>Metazoa</taxon>
        <taxon>Chordata</taxon>
        <taxon>Craniata</taxon>
        <taxon>Vertebrata</taxon>
        <taxon>Euteleostomi</taxon>
        <taxon>Actinopterygii</taxon>
        <taxon>Neopterygii</taxon>
        <taxon>Teleostei</taxon>
        <taxon>Ostariophysi</taxon>
        <taxon>Cypriniformes</taxon>
        <taxon>Danionidae</taxon>
        <taxon>Danioninae</taxon>
        <taxon>Danionella</taxon>
    </lineage>
</organism>